<organism evidence="2 3">
    <name type="scientific">Vibrio ostreicida</name>
    <dbReference type="NCBI Taxonomy" id="526588"/>
    <lineage>
        <taxon>Bacteria</taxon>
        <taxon>Pseudomonadati</taxon>
        <taxon>Pseudomonadota</taxon>
        <taxon>Gammaproteobacteria</taxon>
        <taxon>Vibrionales</taxon>
        <taxon>Vibrionaceae</taxon>
        <taxon>Vibrio</taxon>
    </lineage>
</organism>
<dbReference type="EMBL" id="JAUFQC010000001">
    <property type="protein sequence ID" value="MDN3610049.1"/>
    <property type="molecule type" value="Genomic_DNA"/>
</dbReference>
<evidence type="ECO:0008006" key="4">
    <source>
        <dbReference type="Google" id="ProtNLM"/>
    </source>
</evidence>
<name>A0ABT8BUH1_9VIBR</name>
<dbReference type="Gene3D" id="3.40.190.10">
    <property type="entry name" value="Periplasmic binding protein-like II"/>
    <property type="match status" value="2"/>
</dbReference>
<dbReference type="RefSeq" id="WP_076588003.1">
    <property type="nucleotide sequence ID" value="NZ_JAUFQC010000001.1"/>
</dbReference>
<evidence type="ECO:0000313" key="3">
    <source>
        <dbReference type="Proteomes" id="UP001238540"/>
    </source>
</evidence>
<protein>
    <recommendedName>
        <fullName evidence="4">Amino acid ABC transporter substrate-binding protein</fullName>
    </recommendedName>
</protein>
<keyword evidence="1" id="KW-0732">Signal</keyword>
<keyword evidence="3" id="KW-1185">Reference proteome</keyword>
<evidence type="ECO:0000256" key="1">
    <source>
        <dbReference type="SAM" id="SignalP"/>
    </source>
</evidence>
<evidence type="ECO:0000313" key="2">
    <source>
        <dbReference type="EMBL" id="MDN3610049.1"/>
    </source>
</evidence>
<feature type="chain" id="PRO_5046587830" description="Amino acid ABC transporter substrate-binding protein" evidence="1">
    <location>
        <begin position="19"/>
        <end position="279"/>
    </location>
</feature>
<reference evidence="3" key="1">
    <citation type="journal article" date="2019" name="Int. J. Syst. Evol. Microbiol.">
        <title>The Global Catalogue of Microorganisms (GCM) 10K type strain sequencing project: providing services to taxonomists for standard genome sequencing and annotation.</title>
        <authorList>
            <consortium name="The Broad Institute Genomics Platform"/>
            <consortium name="The Broad Institute Genome Sequencing Center for Infectious Disease"/>
            <person name="Wu L."/>
            <person name="Ma J."/>
        </authorList>
    </citation>
    <scope>NUCLEOTIDE SEQUENCE [LARGE SCALE GENOMIC DNA]</scope>
    <source>
        <strain evidence="3">CECT 7398</strain>
    </source>
</reference>
<dbReference type="SUPFAM" id="SSF53850">
    <property type="entry name" value="Periplasmic binding protein-like II"/>
    <property type="match status" value="1"/>
</dbReference>
<dbReference type="Proteomes" id="UP001238540">
    <property type="component" value="Unassembled WGS sequence"/>
</dbReference>
<accession>A0ABT8BUH1</accession>
<feature type="signal peptide" evidence="1">
    <location>
        <begin position="1"/>
        <end position="18"/>
    </location>
</feature>
<proteinExistence type="predicted"/>
<gene>
    <name evidence="2" type="ORF">QWZ16_10095</name>
</gene>
<sequence>MKSCVLVLCMLVCEPLFARELLYPNIDGVGEQSLGFAVLQLVIEKSGTDMTAVVDTREVNQNRMRQLVENNELDLFDTGFDETLEGRFTPIYLPIEMGLLGWRLFIIHKDTQKKISQVENLAELTKFVMGQGQGWGDIRILQAAGLKVTTAPRIETLIQMIGGKRFDLFPLGANEVYQFLETYRGNQPDIVVDDSIVLIYPYGRFFYVRLGDDELALMLTRGLEQSFEDGSLQALLASHPFSKDAFLKANLNQRTQIRIPSPILTESFNAIDDKWWFTP</sequence>
<comment type="caution">
    <text evidence="2">The sequence shown here is derived from an EMBL/GenBank/DDBJ whole genome shotgun (WGS) entry which is preliminary data.</text>
</comment>